<evidence type="ECO:0000313" key="1">
    <source>
        <dbReference type="Ensembl" id="ENSPMGP00000023020.1"/>
    </source>
</evidence>
<keyword evidence="2" id="KW-1185">Reference proteome</keyword>
<name>A0A3B4B1Z9_9GOBI</name>
<dbReference type="AlphaFoldDB" id="A0A3B4B1Z9"/>
<dbReference type="Ensembl" id="ENSPMGT00000024523.1">
    <property type="protein sequence ID" value="ENSPMGP00000023020.1"/>
    <property type="gene ID" value="ENSPMGG00000018631.1"/>
</dbReference>
<proteinExistence type="predicted"/>
<dbReference type="Proteomes" id="UP000261520">
    <property type="component" value="Unplaced"/>
</dbReference>
<reference evidence="1" key="1">
    <citation type="submission" date="2025-08" db="UniProtKB">
        <authorList>
            <consortium name="Ensembl"/>
        </authorList>
    </citation>
    <scope>IDENTIFICATION</scope>
</reference>
<accession>A0A3B4B1Z9</accession>
<organism evidence="1 2">
    <name type="scientific">Periophthalmus magnuspinnatus</name>
    <dbReference type="NCBI Taxonomy" id="409849"/>
    <lineage>
        <taxon>Eukaryota</taxon>
        <taxon>Metazoa</taxon>
        <taxon>Chordata</taxon>
        <taxon>Craniata</taxon>
        <taxon>Vertebrata</taxon>
        <taxon>Euteleostomi</taxon>
        <taxon>Actinopterygii</taxon>
        <taxon>Neopterygii</taxon>
        <taxon>Teleostei</taxon>
        <taxon>Neoteleostei</taxon>
        <taxon>Acanthomorphata</taxon>
        <taxon>Gobiaria</taxon>
        <taxon>Gobiiformes</taxon>
        <taxon>Gobioidei</taxon>
        <taxon>Gobiidae</taxon>
        <taxon>Oxudercinae</taxon>
        <taxon>Periophthalmus</taxon>
    </lineage>
</organism>
<sequence length="92" mass="10304">MALAEQQAHTAVGQDTLLHWETLFVIRAIRTSVMAHQDHTHLPLIAQRVSGHFSGHALLIECSKLPVAGNEMFSCKMNNNVLYFTTTWESIS</sequence>
<protein>
    <submittedName>
        <fullName evidence="1">Uncharacterized protein</fullName>
    </submittedName>
</protein>
<evidence type="ECO:0000313" key="2">
    <source>
        <dbReference type="Proteomes" id="UP000261520"/>
    </source>
</evidence>
<reference evidence="1" key="2">
    <citation type="submission" date="2025-09" db="UniProtKB">
        <authorList>
            <consortium name="Ensembl"/>
        </authorList>
    </citation>
    <scope>IDENTIFICATION</scope>
</reference>